<organism evidence="1 2">
    <name type="scientific">Solemya velesiana gill symbiont</name>
    <dbReference type="NCBI Taxonomy" id="1918948"/>
    <lineage>
        <taxon>Bacteria</taxon>
        <taxon>Pseudomonadati</taxon>
        <taxon>Pseudomonadota</taxon>
        <taxon>Gammaproteobacteria</taxon>
        <taxon>sulfur-oxidizing symbionts</taxon>
    </lineage>
</organism>
<evidence type="ECO:0000313" key="2">
    <source>
        <dbReference type="Proteomes" id="UP000190896"/>
    </source>
</evidence>
<gene>
    <name evidence="1" type="ORF">BOW51_11720</name>
</gene>
<sequence length="133" mass="15161">MCLLAGFVVLKGVQKVINAKKRVQSVEQVELRQLDLDGAIIQGNRANPVHPNERFQLVLNMNGSISARLIYEGGGKKKTGGRWWVNDLGFFCIKFPWFKKNQKFCRKPVPDNGRTLLLRGKKEVPGWELILEK</sequence>
<proteinExistence type="predicted"/>
<comment type="caution">
    <text evidence="1">The sequence shown here is derived from an EMBL/GenBank/DDBJ whole genome shotgun (WGS) entry which is preliminary data.</text>
</comment>
<dbReference type="Proteomes" id="UP000190896">
    <property type="component" value="Unassembled WGS sequence"/>
</dbReference>
<accession>A0A1T2KQJ2</accession>
<dbReference type="EMBL" id="MPRJ01000099">
    <property type="protein sequence ID" value="OOZ34966.1"/>
    <property type="molecule type" value="Genomic_DNA"/>
</dbReference>
<reference evidence="1 2" key="1">
    <citation type="submission" date="2016-11" db="EMBL/GenBank/DDBJ databases">
        <title>Mixed transmission modes and dynamic genome evolution in an obligate animal-bacterial symbiosis.</title>
        <authorList>
            <person name="Russell S.L."/>
            <person name="Corbett-Detig R.B."/>
            <person name="Cavanaugh C.M."/>
        </authorList>
    </citation>
    <scope>NUCLEOTIDE SEQUENCE [LARGE SCALE GENOMIC DNA]</scope>
    <source>
        <strain evidence="1">Se-Cadez</strain>
    </source>
</reference>
<dbReference type="RefSeq" id="WP_078488187.1">
    <property type="nucleotide sequence ID" value="NZ_MPRJ01000099.1"/>
</dbReference>
<protein>
    <submittedName>
        <fullName evidence="1">Uncharacterized protein</fullName>
    </submittedName>
</protein>
<name>A0A1T2KQJ2_9GAMM</name>
<keyword evidence="2" id="KW-1185">Reference proteome</keyword>
<dbReference type="AlphaFoldDB" id="A0A1T2KQJ2"/>
<evidence type="ECO:0000313" key="1">
    <source>
        <dbReference type="EMBL" id="OOZ34966.1"/>
    </source>
</evidence>